<name>A0A210Q356_MIZYE</name>
<keyword evidence="2" id="KW-1185">Reference proteome</keyword>
<proteinExistence type="predicted"/>
<evidence type="ECO:0000313" key="1">
    <source>
        <dbReference type="EMBL" id="OWF43170.1"/>
    </source>
</evidence>
<sequence length="215" mass="24652">MENCLNLTFMQYDVVSSIDSNIPFSFQVSDVNGSRSYVEDDLGEDTEAGPSQPKVRRVDSTFQHRKNTAVLSVNQHAFVTLYLLEKMYPYPPLYHSKDICMVVEAMLCLGEIERKLVVFPGCHIDDLFDERWGVFTSEIEESIRNKSFVELYSTVFLKHWNASDTFYSNRNRSLLTLLTTTEDLPICWRAQLCGNVVCTTLKIQSSLDLYLSGMI</sequence>
<dbReference type="Proteomes" id="UP000242188">
    <property type="component" value="Unassembled WGS sequence"/>
</dbReference>
<organism evidence="1 2">
    <name type="scientific">Mizuhopecten yessoensis</name>
    <name type="common">Japanese scallop</name>
    <name type="synonym">Patinopecten yessoensis</name>
    <dbReference type="NCBI Taxonomy" id="6573"/>
    <lineage>
        <taxon>Eukaryota</taxon>
        <taxon>Metazoa</taxon>
        <taxon>Spiralia</taxon>
        <taxon>Lophotrochozoa</taxon>
        <taxon>Mollusca</taxon>
        <taxon>Bivalvia</taxon>
        <taxon>Autobranchia</taxon>
        <taxon>Pteriomorphia</taxon>
        <taxon>Pectinida</taxon>
        <taxon>Pectinoidea</taxon>
        <taxon>Pectinidae</taxon>
        <taxon>Mizuhopecten</taxon>
    </lineage>
</organism>
<dbReference type="AlphaFoldDB" id="A0A210Q356"/>
<accession>A0A210Q356</accession>
<protein>
    <submittedName>
        <fullName evidence="1">Uncharacterized protein</fullName>
    </submittedName>
</protein>
<comment type="caution">
    <text evidence="1">The sequence shown here is derived from an EMBL/GenBank/DDBJ whole genome shotgun (WGS) entry which is preliminary data.</text>
</comment>
<reference evidence="1 2" key="1">
    <citation type="journal article" date="2017" name="Nat. Ecol. Evol.">
        <title>Scallop genome provides insights into evolution of bilaterian karyotype and development.</title>
        <authorList>
            <person name="Wang S."/>
            <person name="Zhang J."/>
            <person name="Jiao W."/>
            <person name="Li J."/>
            <person name="Xun X."/>
            <person name="Sun Y."/>
            <person name="Guo X."/>
            <person name="Huan P."/>
            <person name="Dong B."/>
            <person name="Zhang L."/>
            <person name="Hu X."/>
            <person name="Sun X."/>
            <person name="Wang J."/>
            <person name="Zhao C."/>
            <person name="Wang Y."/>
            <person name="Wang D."/>
            <person name="Huang X."/>
            <person name="Wang R."/>
            <person name="Lv J."/>
            <person name="Li Y."/>
            <person name="Zhang Z."/>
            <person name="Liu B."/>
            <person name="Lu W."/>
            <person name="Hui Y."/>
            <person name="Liang J."/>
            <person name="Zhou Z."/>
            <person name="Hou R."/>
            <person name="Li X."/>
            <person name="Liu Y."/>
            <person name="Li H."/>
            <person name="Ning X."/>
            <person name="Lin Y."/>
            <person name="Zhao L."/>
            <person name="Xing Q."/>
            <person name="Dou J."/>
            <person name="Li Y."/>
            <person name="Mao J."/>
            <person name="Guo H."/>
            <person name="Dou H."/>
            <person name="Li T."/>
            <person name="Mu C."/>
            <person name="Jiang W."/>
            <person name="Fu Q."/>
            <person name="Fu X."/>
            <person name="Miao Y."/>
            <person name="Liu J."/>
            <person name="Yu Q."/>
            <person name="Li R."/>
            <person name="Liao H."/>
            <person name="Li X."/>
            <person name="Kong Y."/>
            <person name="Jiang Z."/>
            <person name="Chourrout D."/>
            <person name="Li R."/>
            <person name="Bao Z."/>
        </authorList>
    </citation>
    <scope>NUCLEOTIDE SEQUENCE [LARGE SCALE GENOMIC DNA]</scope>
    <source>
        <strain evidence="1 2">PY_sf001</strain>
    </source>
</reference>
<dbReference type="EMBL" id="NEDP02005156">
    <property type="protein sequence ID" value="OWF43170.1"/>
    <property type="molecule type" value="Genomic_DNA"/>
</dbReference>
<gene>
    <name evidence="1" type="ORF">KP79_PYT15171</name>
</gene>
<evidence type="ECO:0000313" key="2">
    <source>
        <dbReference type="Proteomes" id="UP000242188"/>
    </source>
</evidence>